<gene>
    <name evidence="1" type="ORF">EV132_11644</name>
</gene>
<dbReference type="EMBL" id="SMBH01000016">
    <property type="protein sequence ID" value="TCU11872.1"/>
    <property type="molecule type" value="Genomic_DNA"/>
</dbReference>
<dbReference type="Proteomes" id="UP000294576">
    <property type="component" value="Unassembled WGS sequence"/>
</dbReference>
<protein>
    <submittedName>
        <fullName evidence="1">Uncharacterized protein</fullName>
    </submittedName>
</protein>
<sequence>MLEFTTNGSNFDNQKQVLVFVRDWTSRQPIA</sequence>
<comment type="caution">
    <text evidence="1">The sequence shown here is derived from an EMBL/GenBank/DDBJ whole genome shotgun (WGS) entry which is preliminary data.</text>
</comment>
<name>A0A4R3PV43_RHISU</name>
<evidence type="ECO:0000313" key="1">
    <source>
        <dbReference type="EMBL" id="TCU11872.1"/>
    </source>
</evidence>
<reference evidence="1 2" key="1">
    <citation type="submission" date="2019-03" db="EMBL/GenBank/DDBJ databases">
        <title>Genomic Encyclopedia of Type Strains, Phase IV (KMG-V): Genome sequencing to study the core and pangenomes of soil and plant-associated prokaryotes.</title>
        <authorList>
            <person name="Whitman W."/>
        </authorList>
    </citation>
    <scope>NUCLEOTIDE SEQUENCE [LARGE SCALE GENOMIC DNA]</scope>
    <source>
        <strain evidence="1 2">Hc14</strain>
    </source>
</reference>
<dbReference type="AlphaFoldDB" id="A0A4R3PV43"/>
<evidence type="ECO:0000313" key="2">
    <source>
        <dbReference type="Proteomes" id="UP000294576"/>
    </source>
</evidence>
<proteinExistence type="predicted"/>
<organism evidence="1 2">
    <name type="scientific">Rhizobium sullae</name>
    <name type="common">Rhizobium hedysari</name>
    <dbReference type="NCBI Taxonomy" id="50338"/>
    <lineage>
        <taxon>Bacteria</taxon>
        <taxon>Pseudomonadati</taxon>
        <taxon>Pseudomonadota</taxon>
        <taxon>Alphaproteobacteria</taxon>
        <taxon>Hyphomicrobiales</taxon>
        <taxon>Rhizobiaceae</taxon>
        <taxon>Rhizobium/Agrobacterium group</taxon>
        <taxon>Rhizobium</taxon>
    </lineage>
</organism>
<accession>A0A4R3PV43</accession>